<name>A0A2N9FH99_FAGSY</name>
<evidence type="ECO:0000313" key="2">
    <source>
        <dbReference type="EMBL" id="SPC86538.1"/>
    </source>
</evidence>
<keyword evidence="1" id="KW-0964">Secreted</keyword>
<accession>A0A2N9FH99</accession>
<dbReference type="InterPro" id="IPR004265">
    <property type="entry name" value="Dirigent"/>
</dbReference>
<feature type="signal peptide" evidence="1">
    <location>
        <begin position="1"/>
        <end position="23"/>
    </location>
</feature>
<proteinExistence type="inferred from homology"/>
<comment type="subunit">
    <text evidence="1">Homodimer.</text>
</comment>
<organism evidence="2">
    <name type="scientific">Fagus sylvatica</name>
    <name type="common">Beechnut</name>
    <dbReference type="NCBI Taxonomy" id="28930"/>
    <lineage>
        <taxon>Eukaryota</taxon>
        <taxon>Viridiplantae</taxon>
        <taxon>Streptophyta</taxon>
        <taxon>Embryophyta</taxon>
        <taxon>Tracheophyta</taxon>
        <taxon>Spermatophyta</taxon>
        <taxon>Magnoliopsida</taxon>
        <taxon>eudicotyledons</taxon>
        <taxon>Gunneridae</taxon>
        <taxon>Pentapetalae</taxon>
        <taxon>rosids</taxon>
        <taxon>fabids</taxon>
        <taxon>Fagales</taxon>
        <taxon>Fagaceae</taxon>
        <taxon>Fagus</taxon>
    </lineage>
</organism>
<dbReference type="EMBL" id="OIVN01000857">
    <property type="protein sequence ID" value="SPC86538.1"/>
    <property type="molecule type" value="Genomic_DNA"/>
</dbReference>
<gene>
    <name evidence="2" type="ORF">FSB_LOCUS14420</name>
</gene>
<comment type="similarity">
    <text evidence="1">Belongs to the plant dirigent protein family.</text>
</comment>
<keyword evidence="1" id="KW-0732">Signal</keyword>
<comment type="function">
    <text evidence="1">Dirigent proteins impart stereoselectivity on the phenoxy radical-coupling reaction, yielding optically active lignans from two molecules of coniferyl alcohol in the biosynthesis of lignans, flavonolignans, and alkaloids and thus plays a central role in plant secondary metabolism.</text>
</comment>
<dbReference type="Pfam" id="PF03018">
    <property type="entry name" value="Dirigent"/>
    <property type="match status" value="1"/>
</dbReference>
<reference evidence="2" key="1">
    <citation type="submission" date="2018-02" db="EMBL/GenBank/DDBJ databases">
        <authorList>
            <person name="Cohen D.B."/>
            <person name="Kent A.D."/>
        </authorList>
    </citation>
    <scope>NUCLEOTIDE SEQUENCE</scope>
</reference>
<keyword evidence="1" id="KW-0052">Apoplast</keyword>
<dbReference type="GO" id="GO:0048046">
    <property type="term" value="C:apoplast"/>
    <property type="evidence" value="ECO:0007669"/>
    <property type="project" value="UniProtKB-SubCell"/>
</dbReference>
<dbReference type="AlphaFoldDB" id="A0A2N9FH99"/>
<sequence>MRELVGKSCFILFFIFICQSVLASTKSLRHQEPCKRLELYYHDVLFDGTNLANATSARATNPTSLGDFKFGMLVVFDDPITLDNHLLSPPIARAQGFYFYDKKNHYNAWFAFTLVFNSTQHKGDFFMSKGIATLQTDVAQGAAYFRLKMDVKLYECY</sequence>
<dbReference type="PANTHER" id="PTHR46442:SF6">
    <property type="entry name" value="DIRIGENT PROTEIN 5"/>
    <property type="match status" value="1"/>
</dbReference>
<comment type="subcellular location">
    <subcellularLocation>
        <location evidence="1">Secreted</location>
        <location evidence="1">Extracellular space</location>
        <location evidence="1">Apoplast</location>
    </subcellularLocation>
</comment>
<feature type="chain" id="PRO_5014492575" description="Dirigent protein" evidence="1">
    <location>
        <begin position="24"/>
        <end position="157"/>
    </location>
</feature>
<evidence type="ECO:0000256" key="1">
    <source>
        <dbReference type="RuleBase" id="RU363099"/>
    </source>
</evidence>
<protein>
    <recommendedName>
        <fullName evidence="1">Dirigent protein</fullName>
    </recommendedName>
</protein>
<dbReference type="PANTHER" id="PTHR46442">
    <property type="entry name" value="DIRIGENT PROTEIN"/>
    <property type="match status" value="1"/>
</dbReference>